<keyword evidence="3" id="KW-1185">Reference proteome</keyword>
<dbReference type="RefSeq" id="WP_054970494.1">
    <property type="nucleotide sequence ID" value="NZ_LJCO01000077.1"/>
</dbReference>
<dbReference type="Proteomes" id="UP000050482">
    <property type="component" value="Unassembled WGS sequence"/>
</dbReference>
<name>A0A0P9CHA0_9BACL</name>
<dbReference type="EMBL" id="LJCO01000077">
    <property type="protein sequence ID" value="KPV42423.1"/>
    <property type="molecule type" value="Genomic_DNA"/>
</dbReference>
<protein>
    <submittedName>
        <fullName evidence="2">Uncharacterized protein</fullName>
    </submittedName>
</protein>
<feature type="coiled-coil region" evidence="1">
    <location>
        <begin position="86"/>
        <end position="113"/>
    </location>
</feature>
<reference evidence="2 3" key="1">
    <citation type="submission" date="2015-09" db="EMBL/GenBank/DDBJ databases">
        <title>Draft genome sequence of Alicyclobacillus ferrooxydans DSM 22381.</title>
        <authorList>
            <person name="Hemp J."/>
        </authorList>
    </citation>
    <scope>NUCLEOTIDE SEQUENCE [LARGE SCALE GENOMIC DNA]</scope>
    <source>
        <strain evidence="2 3">TC-34</strain>
    </source>
</reference>
<sequence length="202" mass="23569">MDKRPDSQLNGIELNEAAALMESTAEALRKKIQRGSLQGYKVDGRWYVVLPNEYGHPDDERIRWNDVSDGDWGYVRTLQNASQYTIQAYESHISSLQSEIEFLRRQVATLTQDGLEKNRTINGLAQRLTELPEVSQTTMHEQEALRNTVERELAATRQFVERAMELEREWNREKFRILEESAVKGRDEVTKPKSFWRRLLGD</sequence>
<organism evidence="2 3">
    <name type="scientific">Alicyclobacillus ferrooxydans</name>
    <dbReference type="NCBI Taxonomy" id="471514"/>
    <lineage>
        <taxon>Bacteria</taxon>
        <taxon>Bacillati</taxon>
        <taxon>Bacillota</taxon>
        <taxon>Bacilli</taxon>
        <taxon>Bacillales</taxon>
        <taxon>Alicyclobacillaceae</taxon>
        <taxon>Alicyclobacillus</taxon>
    </lineage>
</organism>
<accession>A0A0P9CHA0</accession>
<evidence type="ECO:0000256" key="1">
    <source>
        <dbReference type="SAM" id="Coils"/>
    </source>
</evidence>
<keyword evidence="1" id="KW-0175">Coiled coil</keyword>
<dbReference type="PATRIC" id="fig|471514.4.peg.5002"/>
<comment type="caution">
    <text evidence="2">The sequence shown here is derived from an EMBL/GenBank/DDBJ whole genome shotgun (WGS) entry which is preliminary data.</text>
</comment>
<evidence type="ECO:0000313" key="2">
    <source>
        <dbReference type="EMBL" id="KPV42423.1"/>
    </source>
</evidence>
<dbReference type="AlphaFoldDB" id="A0A0P9CHA0"/>
<proteinExistence type="predicted"/>
<gene>
    <name evidence="2" type="ORF">AN477_17660</name>
</gene>
<evidence type="ECO:0000313" key="3">
    <source>
        <dbReference type="Proteomes" id="UP000050482"/>
    </source>
</evidence>